<dbReference type="SMART" id="SM00255">
    <property type="entry name" value="TIR"/>
    <property type="match status" value="1"/>
</dbReference>
<dbReference type="Gene3D" id="3.40.50.10140">
    <property type="entry name" value="Toll/interleukin-1 receptor homology (TIR) domain"/>
    <property type="match status" value="1"/>
</dbReference>
<evidence type="ECO:0000313" key="4">
    <source>
        <dbReference type="Proteomes" id="UP001280121"/>
    </source>
</evidence>
<comment type="caution">
    <text evidence="3">The sequence shown here is derived from an EMBL/GenBank/DDBJ whole genome shotgun (WGS) entry which is preliminary data.</text>
</comment>
<dbReference type="PANTHER" id="PTHR32009">
    <property type="entry name" value="TMV RESISTANCE PROTEIN N-LIKE"/>
    <property type="match status" value="1"/>
</dbReference>
<gene>
    <name evidence="3" type="ORF">Ddye_028423</name>
</gene>
<dbReference type="Pfam" id="PF01582">
    <property type="entry name" value="TIR"/>
    <property type="match status" value="1"/>
</dbReference>
<sequence>MTPPSIKYDVFLSFRGEDTRNNFTSHLHKALIDKQIETFFDHNINKGDEITPALRKAIEESRISVVIFSEHYASSTWCLDELVHILECMKHYTQKVIPVFHNIDPSVIRNRTGVIADAFKKHEYRYKDSVDQVQRWKDALKEAANLAGFFSSFSKCESEIIQQIVEYILKILNDRSPSDNSNLVGTESKIK</sequence>
<evidence type="ECO:0000313" key="3">
    <source>
        <dbReference type="EMBL" id="KAK2640628.1"/>
    </source>
</evidence>
<evidence type="ECO:0000259" key="2">
    <source>
        <dbReference type="PROSITE" id="PS50104"/>
    </source>
</evidence>
<protein>
    <recommendedName>
        <fullName evidence="2">TIR domain-containing protein</fullName>
    </recommendedName>
</protein>
<accession>A0AAD9TRW8</accession>
<keyword evidence="1" id="KW-0520">NAD</keyword>
<dbReference type="SUPFAM" id="SSF52200">
    <property type="entry name" value="Toll/Interleukin receptor TIR domain"/>
    <property type="match status" value="1"/>
</dbReference>
<dbReference type="PROSITE" id="PS50104">
    <property type="entry name" value="TIR"/>
    <property type="match status" value="1"/>
</dbReference>
<organism evidence="3 4">
    <name type="scientific">Dipteronia dyeriana</name>
    <dbReference type="NCBI Taxonomy" id="168575"/>
    <lineage>
        <taxon>Eukaryota</taxon>
        <taxon>Viridiplantae</taxon>
        <taxon>Streptophyta</taxon>
        <taxon>Embryophyta</taxon>
        <taxon>Tracheophyta</taxon>
        <taxon>Spermatophyta</taxon>
        <taxon>Magnoliopsida</taxon>
        <taxon>eudicotyledons</taxon>
        <taxon>Gunneridae</taxon>
        <taxon>Pentapetalae</taxon>
        <taxon>rosids</taxon>
        <taxon>malvids</taxon>
        <taxon>Sapindales</taxon>
        <taxon>Sapindaceae</taxon>
        <taxon>Hippocastanoideae</taxon>
        <taxon>Acereae</taxon>
        <taxon>Dipteronia</taxon>
    </lineage>
</organism>
<dbReference type="AlphaFoldDB" id="A0AAD9TRW8"/>
<dbReference type="InterPro" id="IPR000157">
    <property type="entry name" value="TIR_dom"/>
</dbReference>
<dbReference type="EMBL" id="JANJYI010000008">
    <property type="protein sequence ID" value="KAK2640628.1"/>
    <property type="molecule type" value="Genomic_DNA"/>
</dbReference>
<feature type="domain" description="TIR" evidence="2">
    <location>
        <begin position="6"/>
        <end position="172"/>
    </location>
</feature>
<dbReference type="InterPro" id="IPR035897">
    <property type="entry name" value="Toll_tir_struct_dom_sf"/>
</dbReference>
<dbReference type="Proteomes" id="UP001280121">
    <property type="component" value="Unassembled WGS sequence"/>
</dbReference>
<dbReference type="GO" id="GO:0007165">
    <property type="term" value="P:signal transduction"/>
    <property type="evidence" value="ECO:0007669"/>
    <property type="project" value="InterPro"/>
</dbReference>
<name>A0AAD9TRW8_9ROSI</name>
<evidence type="ECO:0000256" key="1">
    <source>
        <dbReference type="ARBA" id="ARBA00023027"/>
    </source>
</evidence>
<dbReference type="FunFam" id="3.40.50.10140:FF:000007">
    <property type="entry name" value="Disease resistance protein (TIR-NBS-LRR class)"/>
    <property type="match status" value="1"/>
</dbReference>
<reference evidence="3" key="1">
    <citation type="journal article" date="2023" name="Plant J.">
        <title>Genome sequences and population genomics provide insights into the demographic history, inbreeding, and mutation load of two 'living fossil' tree species of Dipteronia.</title>
        <authorList>
            <person name="Feng Y."/>
            <person name="Comes H.P."/>
            <person name="Chen J."/>
            <person name="Zhu S."/>
            <person name="Lu R."/>
            <person name="Zhang X."/>
            <person name="Li P."/>
            <person name="Qiu J."/>
            <person name="Olsen K.M."/>
            <person name="Qiu Y."/>
        </authorList>
    </citation>
    <scope>NUCLEOTIDE SEQUENCE</scope>
    <source>
        <strain evidence="3">KIB01</strain>
    </source>
</reference>
<keyword evidence="4" id="KW-1185">Reference proteome</keyword>
<dbReference type="PANTHER" id="PTHR32009:SF159">
    <property type="entry name" value="TIR DOMAIN-CONTAINING PROTEIN"/>
    <property type="match status" value="1"/>
</dbReference>
<proteinExistence type="predicted"/>